<keyword evidence="2" id="KW-0812">Transmembrane</keyword>
<dbReference type="AlphaFoldDB" id="A0A1I8HUT5"/>
<feature type="compositionally biased region" description="Polar residues" evidence="1">
    <location>
        <begin position="392"/>
        <end position="402"/>
    </location>
</feature>
<dbReference type="WBParaSite" id="maker-uti_cns_0005442-snap-gene-0.5-mRNA-1">
    <property type="protein sequence ID" value="maker-uti_cns_0005442-snap-gene-0.5-mRNA-1"/>
    <property type="gene ID" value="maker-uti_cns_0005442-snap-gene-0.5"/>
</dbReference>
<feature type="compositionally biased region" description="Low complexity" evidence="1">
    <location>
        <begin position="351"/>
        <end position="371"/>
    </location>
</feature>
<dbReference type="Gene3D" id="2.60.40.10">
    <property type="entry name" value="Immunoglobulins"/>
    <property type="match status" value="1"/>
</dbReference>
<dbReference type="InterPro" id="IPR036179">
    <property type="entry name" value="Ig-like_dom_sf"/>
</dbReference>
<accession>A0A1I8HUT5</accession>
<feature type="region of interest" description="Disordered" evidence="1">
    <location>
        <begin position="344"/>
        <end position="402"/>
    </location>
</feature>
<reference evidence="6 7" key="1">
    <citation type="submission" date="2016-11" db="UniProtKB">
        <authorList>
            <consortium name="WormBaseParasite"/>
        </authorList>
    </citation>
    <scope>IDENTIFICATION</scope>
</reference>
<keyword evidence="2" id="KW-1133">Transmembrane helix</keyword>
<feature type="signal peptide" evidence="3">
    <location>
        <begin position="1"/>
        <end position="20"/>
    </location>
</feature>
<proteinExistence type="predicted"/>
<evidence type="ECO:0000256" key="2">
    <source>
        <dbReference type="SAM" id="Phobius"/>
    </source>
</evidence>
<name>A0A1I8HUT5_9PLAT</name>
<feature type="domain" description="Ig-like" evidence="4">
    <location>
        <begin position="142"/>
        <end position="241"/>
    </location>
</feature>
<organism evidence="5 7">
    <name type="scientific">Macrostomum lignano</name>
    <dbReference type="NCBI Taxonomy" id="282301"/>
    <lineage>
        <taxon>Eukaryota</taxon>
        <taxon>Metazoa</taxon>
        <taxon>Spiralia</taxon>
        <taxon>Lophotrochozoa</taxon>
        <taxon>Platyhelminthes</taxon>
        <taxon>Rhabditophora</taxon>
        <taxon>Macrostomorpha</taxon>
        <taxon>Macrostomida</taxon>
        <taxon>Macrostomidae</taxon>
        <taxon>Macrostomum</taxon>
    </lineage>
</organism>
<dbReference type="Proteomes" id="UP000095280">
    <property type="component" value="Unplaced"/>
</dbReference>
<dbReference type="Pfam" id="PF07679">
    <property type="entry name" value="I-set"/>
    <property type="match status" value="1"/>
</dbReference>
<keyword evidence="5" id="KW-1185">Reference proteome</keyword>
<keyword evidence="2" id="KW-0472">Membrane</keyword>
<feature type="transmembrane region" description="Helical" evidence="2">
    <location>
        <begin position="252"/>
        <end position="273"/>
    </location>
</feature>
<dbReference type="SUPFAM" id="SSF48726">
    <property type="entry name" value="Immunoglobulin"/>
    <property type="match status" value="1"/>
</dbReference>
<feature type="chain" id="PRO_5011395122" evidence="3">
    <location>
        <begin position="21"/>
        <end position="402"/>
    </location>
</feature>
<dbReference type="InterPro" id="IPR007110">
    <property type="entry name" value="Ig-like_dom"/>
</dbReference>
<dbReference type="InterPro" id="IPR013783">
    <property type="entry name" value="Ig-like_fold"/>
</dbReference>
<evidence type="ECO:0000259" key="4">
    <source>
        <dbReference type="PROSITE" id="PS50835"/>
    </source>
</evidence>
<keyword evidence="3" id="KW-0732">Signal</keyword>
<protein>
    <submittedName>
        <fullName evidence="6 7">Ig-like domain-containing protein</fullName>
    </submittedName>
</protein>
<sequence length="402" mass="43481">MVEKRLYLTVFLQLASLALAVSASVKIVGHNATVPVEKTETSVFNRYKLGPELQIKSTNEDLSISCELVGTSELKDPKISLQTLGDASLQPAVASELSGDKKTFRAKVTLSKSKLAKASAYTCAGESNGQKFSTTIAFLSVPLLRLSIEGGGYEKEADREAYAKQADLPAIHGSRLSVTCEVRGYPTAEVTWFKIQLVDKQRQEVPVGKGDKLEFAKLDYHKHRSQYVCRAKNDRGKNSLNIYLRVKHPRAYLVPLIVLIIQLVIIVAIYIVYELSIYEKRWRAARREAEEEEERLEFEEFDGGRGSTLSLSAGQAGAGRSGPGVDTGVVRSVRSSRISSNIGRAKVGTEAAAHSSAKARSSARTSTVAAAPTEAGASKAADKPAVAGSKAVKTQPNPSVRI</sequence>
<evidence type="ECO:0000313" key="6">
    <source>
        <dbReference type="WBParaSite" id="maker-uti_cns_0005442-snap-gene-0.5-mRNA-1"/>
    </source>
</evidence>
<evidence type="ECO:0000256" key="1">
    <source>
        <dbReference type="SAM" id="MobiDB-lite"/>
    </source>
</evidence>
<dbReference type="WBParaSite" id="maker-uti_cns_0008179-snap-gene-0.13-mRNA-1">
    <property type="protein sequence ID" value="maker-uti_cns_0008179-snap-gene-0.13-mRNA-1"/>
    <property type="gene ID" value="maker-uti_cns_0008179-snap-gene-0.13"/>
</dbReference>
<evidence type="ECO:0000313" key="7">
    <source>
        <dbReference type="WBParaSite" id="maker-uti_cns_0008179-snap-gene-0.13-mRNA-1"/>
    </source>
</evidence>
<dbReference type="PROSITE" id="PS50835">
    <property type="entry name" value="IG_LIKE"/>
    <property type="match status" value="1"/>
</dbReference>
<feature type="region of interest" description="Disordered" evidence="1">
    <location>
        <begin position="294"/>
        <end position="329"/>
    </location>
</feature>
<evidence type="ECO:0000313" key="5">
    <source>
        <dbReference type="Proteomes" id="UP000095280"/>
    </source>
</evidence>
<dbReference type="InterPro" id="IPR013098">
    <property type="entry name" value="Ig_I-set"/>
</dbReference>
<dbReference type="InterPro" id="IPR003599">
    <property type="entry name" value="Ig_sub"/>
</dbReference>
<dbReference type="SMART" id="SM00409">
    <property type="entry name" value="IG"/>
    <property type="match status" value="2"/>
</dbReference>
<evidence type="ECO:0000256" key="3">
    <source>
        <dbReference type="SAM" id="SignalP"/>
    </source>
</evidence>